<comment type="similarity">
    <text evidence="2">Belongs to the GerABKC lipoprotein family.</text>
</comment>
<accession>A0A494Y6E3</accession>
<keyword evidence="7" id="KW-0449">Lipoprotein</keyword>
<dbReference type="GO" id="GO:0009847">
    <property type="term" value="P:spore germination"/>
    <property type="evidence" value="ECO:0007669"/>
    <property type="project" value="InterPro"/>
</dbReference>
<evidence type="ECO:0000313" key="11">
    <source>
        <dbReference type="EMBL" id="RKP58212.1"/>
    </source>
</evidence>
<evidence type="ECO:0000256" key="7">
    <source>
        <dbReference type="ARBA" id="ARBA00023288"/>
    </source>
</evidence>
<feature type="signal peptide" evidence="8">
    <location>
        <begin position="1"/>
        <end position="20"/>
    </location>
</feature>
<evidence type="ECO:0000259" key="9">
    <source>
        <dbReference type="Pfam" id="PF05504"/>
    </source>
</evidence>
<dbReference type="OrthoDB" id="9816067at2"/>
<keyword evidence="3" id="KW-0309">Germination</keyword>
<gene>
    <name evidence="11" type="ORF">D7Z26_01555</name>
</gene>
<comment type="caution">
    <text evidence="11">The sequence shown here is derived from an EMBL/GenBank/DDBJ whole genome shotgun (WGS) entry which is preliminary data.</text>
</comment>
<sequence>MRRICASLKMVIVCSLTMIAVTGCWDSRDVDNRLMVGALGLEKSTETSLRVWFRFPVPKAIQGLSKKDFFTMSQIGFTVPDAMNKIKYKLPKALDASSTRALLLDESLAKTGINPYLEFAIRERSVPLDAVVAVVRGNMERIFTSPNPTGELAGIYTKLFFEPYAGGIPRKNKTRLWEIYAKLYNPFHANLIPLVTEGVQNSFEFTGNAIFLNGKIVGELNKDESLLFEIFTHRFHDSEVELMNRSDVRIVHNHTRIKTKLERGIPIIGLDCSLVTTLIDSSRTRKQNESQIIAELESSLNAHAKSMFEKTQREGADVFGFGNRFRNRLQPSQHGDWPEMFKSAKISYKFHIILRNTGLEFLD</sequence>
<dbReference type="PANTHER" id="PTHR35789:SF1">
    <property type="entry name" value="SPORE GERMINATION PROTEIN B3"/>
    <property type="match status" value="1"/>
</dbReference>
<evidence type="ECO:0000313" key="12">
    <source>
        <dbReference type="Proteomes" id="UP000282076"/>
    </source>
</evidence>
<feature type="domain" description="Spore germination GerAC-like C-terminal" evidence="9">
    <location>
        <begin position="206"/>
        <end position="358"/>
    </location>
</feature>
<proteinExistence type="inferred from homology"/>
<keyword evidence="12" id="KW-1185">Reference proteome</keyword>
<feature type="chain" id="PRO_5039656628" evidence="8">
    <location>
        <begin position="21"/>
        <end position="363"/>
    </location>
</feature>
<evidence type="ECO:0000259" key="10">
    <source>
        <dbReference type="Pfam" id="PF25198"/>
    </source>
</evidence>
<keyword evidence="5" id="KW-0472">Membrane</keyword>
<dbReference type="InterPro" id="IPR008844">
    <property type="entry name" value="Spore_GerAC-like"/>
</dbReference>
<evidence type="ECO:0000256" key="1">
    <source>
        <dbReference type="ARBA" id="ARBA00004635"/>
    </source>
</evidence>
<dbReference type="InterPro" id="IPR057336">
    <property type="entry name" value="GerAC_N"/>
</dbReference>
<dbReference type="PANTHER" id="PTHR35789">
    <property type="entry name" value="SPORE GERMINATION PROTEIN B3"/>
    <property type="match status" value="1"/>
</dbReference>
<protein>
    <submittedName>
        <fullName evidence="11">Ger(X)C family spore germination protein</fullName>
    </submittedName>
</protein>
<evidence type="ECO:0000256" key="8">
    <source>
        <dbReference type="SAM" id="SignalP"/>
    </source>
</evidence>
<evidence type="ECO:0000256" key="3">
    <source>
        <dbReference type="ARBA" id="ARBA00022544"/>
    </source>
</evidence>
<evidence type="ECO:0000256" key="5">
    <source>
        <dbReference type="ARBA" id="ARBA00023136"/>
    </source>
</evidence>
<dbReference type="Gene3D" id="3.30.300.210">
    <property type="entry name" value="Nutrient germinant receptor protein C, domain 3"/>
    <property type="match status" value="1"/>
</dbReference>
<organism evidence="11 12">
    <name type="scientific">Cohnella endophytica</name>
    <dbReference type="NCBI Taxonomy" id="2419778"/>
    <lineage>
        <taxon>Bacteria</taxon>
        <taxon>Bacillati</taxon>
        <taxon>Bacillota</taxon>
        <taxon>Bacilli</taxon>
        <taxon>Bacillales</taxon>
        <taxon>Paenibacillaceae</taxon>
        <taxon>Cohnella</taxon>
    </lineage>
</organism>
<dbReference type="RefSeq" id="WP_120974098.1">
    <property type="nucleotide sequence ID" value="NZ_RBZM01000001.1"/>
</dbReference>
<dbReference type="Pfam" id="PF05504">
    <property type="entry name" value="Spore_GerAC"/>
    <property type="match status" value="1"/>
</dbReference>
<dbReference type="InterPro" id="IPR038501">
    <property type="entry name" value="Spore_GerAC_C_sf"/>
</dbReference>
<dbReference type="EMBL" id="RBZM01000001">
    <property type="protein sequence ID" value="RKP58212.1"/>
    <property type="molecule type" value="Genomic_DNA"/>
</dbReference>
<reference evidence="11 12" key="1">
    <citation type="submission" date="2018-10" db="EMBL/GenBank/DDBJ databases">
        <title>Cohnella sp. M2MS4P-1, whole genome shotgun sequence.</title>
        <authorList>
            <person name="Tuo L."/>
        </authorList>
    </citation>
    <scope>NUCLEOTIDE SEQUENCE [LARGE SCALE GENOMIC DNA]</scope>
    <source>
        <strain evidence="11 12">M2MS4P-1</strain>
    </source>
</reference>
<dbReference type="InterPro" id="IPR046953">
    <property type="entry name" value="Spore_GerAC-like_C"/>
</dbReference>
<name>A0A494Y6E3_9BACL</name>
<evidence type="ECO:0000256" key="2">
    <source>
        <dbReference type="ARBA" id="ARBA00007886"/>
    </source>
</evidence>
<dbReference type="GO" id="GO:0016020">
    <property type="term" value="C:membrane"/>
    <property type="evidence" value="ECO:0007669"/>
    <property type="project" value="UniProtKB-SubCell"/>
</dbReference>
<keyword evidence="6" id="KW-0564">Palmitate</keyword>
<dbReference type="NCBIfam" id="TIGR02887">
    <property type="entry name" value="spore_ger_x_C"/>
    <property type="match status" value="1"/>
</dbReference>
<dbReference type="AlphaFoldDB" id="A0A494Y6E3"/>
<evidence type="ECO:0000256" key="4">
    <source>
        <dbReference type="ARBA" id="ARBA00022729"/>
    </source>
</evidence>
<dbReference type="PROSITE" id="PS51257">
    <property type="entry name" value="PROKAR_LIPOPROTEIN"/>
    <property type="match status" value="1"/>
</dbReference>
<feature type="domain" description="Spore germination protein N-terminal" evidence="10">
    <location>
        <begin position="26"/>
        <end position="196"/>
    </location>
</feature>
<dbReference type="Proteomes" id="UP000282076">
    <property type="component" value="Unassembled WGS sequence"/>
</dbReference>
<dbReference type="Pfam" id="PF25198">
    <property type="entry name" value="Spore_GerAC_N"/>
    <property type="match status" value="1"/>
</dbReference>
<keyword evidence="4 8" id="KW-0732">Signal</keyword>
<evidence type="ECO:0000256" key="6">
    <source>
        <dbReference type="ARBA" id="ARBA00023139"/>
    </source>
</evidence>
<comment type="subcellular location">
    <subcellularLocation>
        <location evidence="1">Membrane</location>
        <topology evidence="1">Lipid-anchor</topology>
    </subcellularLocation>
</comment>